<evidence type="ECO:0000256" key="11">
    <source>
        <dbReference type="ARBA" id="ARBA00024015"/>
    </source>
</evidence>
<dbReference type="GO" id="GO:0010189">
    <property type="term" value="P:vitamin E biosynthetic process"/>
    <property type="evidence" value="ECO:0007669"/>
    <property type="project" value="TreeGrafter"/>
</dbReference>
<evidence type="ECO:0000313" key="14">
    <source>
        <dbReference type="EMBL" id="KAH7299728.1"/>
    </source>
</evidence>
<keyword evidence="7" id="KW-0418">Kinase</keyword>
<evidence type="ECO:0000256" key="4">
    <source>
        <dbReference type="ARBA" id="ARBA00022640"/>
    </source>
</evidence>
<reference evidence="14" key="1">
    <citation type="submission" date="2021-08" db="EMBL/GenBank/DDBJ databases">
        <title>WGS assembly of Ceratopteris richardii.</title>
        <authorList>
            <person name="Marchant D.B."/>
            <person name="Chen G."/>
            <person name="Jenkins J."/>
            <person name="Shu S."/>
            <person name="Leebens-Mack J."/>
            <person name="Grimwood J."/>
            <person name="Schmutz J."/>
            <person name="Soltis P."/>
            <person name="Soltis D."/>
            <person name="Chen Z.-H."/>
        </authorList>
    </citation>
    <scope>NUCLEOTIDE SEQUENCE</scope>
    <source>
        <strain evidence="14">Whitten #5841</strain>
        <tissue evidence="14">Leaf</tissue>
    </source>
</reference>
<keyword evidence="4" id="KW-0934">Plastid</keyword>
<dbReference type="PANTHER" id="PTHR32523">
    <property type="entry name" value="PHYTOL KINASE 1, CHLOROPLASTIC"/>
    <property type="match status" value="1"/>
</dbReference>
<evidence type="ECO:0000256" key="2">
    <source>
        <dbReference type="ARBA" id="ARBA00010794"/>
    </source>
</evidence>
<comment type="subcellular location">
    <subcellularLocation>
        <location evidence="1">Plastid</location>
        <location evidence="1">Chloroplast membrane</location>
        <topology evidence="1">Multi-pass membrane protein</topology>
    </subcellularLocation>
</comment>
<name>A0A8T2RW76_CERRI</name>
<evidence type="ECO:0000256" key="10">
    <source>
        <dbReference type="ARBA" id="ARBA00023136"/>
    </source>
</evidence>
<keyword evidence="6" id="KW-0812">Transmembrane</keyword>
<gene>
    <name evidence="14" type="ORF">KP509_24G026400</name>
</gene>
<sequence>MVSLPSTVYNHLSHGHMSADRRPYSLQRFASFPTFIHEARIVASSWRRCIGGPQQRLDVHVCSSFPPGIGEDIICTAAALGGAYAWIRIFDILGKNGVLEQNLSRKLIHVSTGLLYVLIWPFFSPAPWSRYLALSLPVANAIRLAVNALGFFEDEGFVKSISRGGTSGELLRGPFYYALALTCCTVCFWRDSPVGMTAIAIMCAGDGMADIVGRHVGSAKLPYNACKSWAGSTSMFVSGCVLSLSFLKYFSALGFYDVDWAHAAWSILYISLLATIVESLPVNSFLDDNISVPLVSVVTGILLFSNPL</sequence>
<dbReference type="InterPro" id="IPR039606">
    <property type="entry name" value="Phytol/farnesol_kinase"/>
</dbReference>
<dbReference type="AlphaFoldDB" id="A0A8T2RW76"/>
<comment type="similarity">
    <text evidence="2">Belongs to the polyprenol kinase family.</text>
</comment>
<evidence type="ECO:0000256" key="5">
    <source>
        <dbReference type="ARBA" id="ARBA00022679"/>
    </source>
</evidence>
<organism evidence="14 15">
    <name type="scientific">Ceratopteris richardii</name>
    <name type="common">Triangle waterfern</name>
    <dbReference type="NCBI Taxonomy" id="49495"/>
    <lineage>
        <taxon>Eukaryota</taxon>
        <taxon>Viridiplantae</taxon>
        <taxon>Streptophyta</taxon>
        <taxon>Embryophyta</taxon>
        <taxon>Tracheophyta</taxon>
        <taxon>Polypodiopsida</taxon>
        <taxon>Polypodiidae</taxon>
        <taxon>Polypodiales</taxon>
        <taxon>Pteridineae</taxon>
        <taxon>Pteridaceae</taxon>
        <taxon>Parkerioideae</taxon>
        <taxon>Ceratopteris</taxon>
    </lineage>
</organism>
<keyword evidence="10" id="KW-0472">Membrane</keyword>
<evidence type="ECO:0000256" key="3">
    <source>
        <dbReference type="ARBA" id="ARBA00022528"/>
    </source>
</evidence>
<comment type="caution">
    <text evidence="14">The sequence shown here is derived from an EMBL/GenBank/DDBJ whole genome shotgun (WGS) entry which is preliminary data.</text>
</comment>
<keyword evidence="15" id="KW-1185">Reference proteome</keyword>
<evidence type="ECO:0000256" key="1">
    <source>
        <dbReference type="ARBA" id="ARBA00004508"/>
    </source>
</evidence>
<dbReference type="EMBL" id="CM035429">
    <property type="protein sequence ID" value="KAH7299728.1"/>
    <property type="molecule type" value="Genomic_DNA"/>
</dbReference>
<comment type="pathway">
    <text evidence="11">Cofactor biosynthesis; tocopherol biosynthesis.</text>
</comment>
<proteinExistence type="inferred from homology"/>
<dbReference type="EC" id="2.7.1.182" evidence="12"/>
<keyword evidence="3" id="KW-0150">Chloroplast</keyword>
<evidence type="ECO:0000256" key="7">
    <source>
        <dbReference type="ARBA" id="ARBA00022777"/>
    </source>
</evidence>
<dbReference type="PANTHER" id="PTHR32523:SF8">
    <property type="entry name" value="DOLICHOL KINASE"/>
    <property type="match status" value="1"/>
</dbReference>
<dbReference type="OrthoDB" id="5673at2759"/>
<evidence type="ECO:0000256" key="6">
    <source>
        <dbReference type="ARBA" id="ARBA00022692"/>
    </source>
</evidence>
<keyword evidence="9" id="KW-1133">Transmembrane helix</keyword>
<accession>A0A8T2RW76</accession>
<dbReference type="GO" id="GO:0031969">
    <property type="term" value="C:chloroplast membrane"/>
    <property type="evidence" value="ECO:0007669"/>
    <property type="project" value="UniProtKB-SubCell"/>
</dbReference>
<evidence type="ECO:0000313" key="15">
    <source>
        <dbReference type="Proteomes" id="UP000825935"/>
    </source>
</evidence>
<evidence type="ECO:0000256" key="9">
    <source>
        <dbReference type="ARBA" id="ARBA00022989"/>
    </source>
</evidence>
<comment type="catalytic activity">
    <reaction evidence="13">
        <text>phytol + CTP = phytyl phosphate + CDP + H(+)</text>
        <dbReference type="Rhea" id="RHEA:38055"/>
        <dbReference type="ChEBI" id="CHEBI:15378"/>
        <dbReference type="ChEBI" id="CHEBI:17327"/>
        <dbReference type="ChEBI" id="CHEBI:37563"/>
        <dbReference type="ChEBI" id="CHEBI:58069"/>
        <dbReference type="ChEBI" id="CHEBI:75483"/>
        <dbReference type="EC" id="2.7.1.182"/>
    </reaction>
</comment>
<keyword evidence="8" id="KW-0809">Transit peptide</keyword>
<protein>
    <recommendedName>
        <fullName evidence="12">phytol kinase</fullName>
        <ecNumber evidence="12">2.7.1.182</ecNumber>
    </recommendedName>
</protein>
<evidence type="ECO:0000256" key="13">
    <source>
        <dbReference type="ARBA" id="ARBA00048889"/>
    </source>
</evidence>
<dbReference type="GO" id="GO:0010276">
    <property type="term" value="F:phytol kinase activity"/>
    <property type="evidence" value="ECO:0007669"/>
    <property type="project" value="UniProtKB-EC"/>
</dbReference>
<dbReference type="OMA" id="ALIFWRE"/>
<evidence type="ECO:0000256" key="12">
    <source>
        <dbReference type="ARBA" id="ARBA00039024"/>
    </source>
</evidence>
<keyword evidence="5" id="KW-0808">Transferase</keyword>
<dbReference type="Proteomes" id="UP000825935">
    <property type="component" value="Chromosome 24"/>
</dbReference>
<evidence type="ECO:0000256" key="8">
    <source>
        <dbReference type="ARBA" id="ARBA00022946"/>
    </source>
</evidence>